<name>A0A9D4H2N6_DREPO</name>
<protein>
    <submittedName>
        <fullName evidence="1">Uncharacterized protein</fullName>
    </submittedName>
</protein>
<proteinExistence type="predicted"/>
<reference evidence="1" key="2">
    <citation type="submission" date="2020-11" db="EMBL/GenBank/DDBJ databases">
        <authorList>
            <person name="McCartney M.A."/>
            <person name="Auch B."/>
            <person name="Kono T."/>
            <person name="Mallez S."/>
            <person name="Becker A."/>
            <person name="Gohl D.M."/>
            <person name="Silverstein K.A.T."/>
            <person name="Koren S."/>
            <person name="Bechman K.B."/>
            <person name="Herman A."/>
            <person name="Abrahante J.E."/>
            <person name="Garbe J."/>
        </authorList>
    </citation>
    <scope>NUCLEOTIDE SEQUENCE</scope>
    <source>
        <strain evidence="1">Duluth1</strain>
        <tissue evidence="1">Whole animal</tissue>
    </source>
</reference>
<dbReference type="AlphaFoldDB" id="A0A9D4H2N6"/>
<accession>A0A9D4H2N6</accession>
<comment type="caution">
    <text evidence="1">The sequence shown here is derived from an EMBL/GenBank/DDBJ whole genome shotgun (WGS) entry which is preliminary data.</text>
</comment>
<evidence type="ECO:0000313" key="1">
    <source>
        <dbReference type="EMBL" id="KAH3825926.1"/>
    </source>
</evidence>
<sequence>MHSGGVQKLGKRRLEREKSCINKAIHVPFKPWECDFHIHKRVYAQLISISISSLSNGWIQ</sequence>
<dbReference type="Proteomes" id="UP000828390">
    <property type="component" value="Unassembled WGS sequence"/>
</dbReference>
<gene>
    <name evidence="1" type="ORF">DPMN_127813</name>
</gene>
<reference evidence="1" key="1">
    <citation type="journal article" date="2019" name="bioRxiv">
        <title>The Genome of the Zebra Mussel, Dreissena polymorpha: A Resource for Invasive Species Research.</title>
        <authorList>
            <person name="McCartney M.A."/>
            <person name="Auch B."/>
            <person name="Kono T."/>
            <person name="Mallez S."/>
            <person name="Zhang Y."/>
            <person name="Obille A."/>
            <person name="Becker A."/>
            <person name="Abrahante J.E."/>
            <person name="Garbe J."/>
            <person name="Badalamenti J.P."/>
            <person name="Herman A."/>
            <person name="Mangelson H."/>
            <person name="Liachko I."/>
            <person name="Sullivan S."/>
            <person name="Sone E.D."/>
            <person name="Koren S."/>
            <person name="Silverstein K.A.T."/>
            <person name="Beckman K.B."/>
            <person name="Gohl D.M."/>
        </authorList>
    </citation>
    <scope>NUCLEOTIDE SEQUENCE</scope>
    <source>
        <strain evidence="1">Duluth1</strain>
        <tissue evidence="1">Whole animal</tissue>
    </source>
</reference>
<organism evidence="1 2">
    <name type="scientific">Dreissena polymorpha</name>
    <name type="common">Zebra mussel</name>
    <name type="synonym">Mytilus polymorpha</name>
    <dbReference type="NCBI Taxonomy" id="45954"/>
    <lineage>
        <taxon>Eukaryota</taxon>
        <taxon>Metazoa</taxon>
        <taxon>Spiralia</taxon>
        <taxon>Lophotrochozoa</taxon>
        <taxon>Mollusca</taxon>
        <taxon>Bivalvia</taxon>
        <taxon>Autobranchia</taxon>
        <taxon>Heteroconchia</taxon>
        <taxon>Euheterodonta</taxon>
        <taxon>Imparidentia</taxon>
        <taxon>Neoheterodontei</taxon>
        <taxon>Myida</taxon>
        <taxon>Dreissenoidea</taxon>
        <taxon>Dreissenidae</taxon>
        <taxon>Dreissena</taxon>
    </lineage>
</organism>
<keyword evidence="2" id="KW-1185">Reference proteome</keyword>
<evidence type="ECO:0000313" key="2">
    <source>
        <dbReference type="Proteomes" id="UP000828390"/>
    </source>
</evidence>
<dbReference type="EMBL" id="JAIWYP010000005">
    <property type="protein sequence ID" value="KAH3825926.1"/>
    <property type="molecule type" value="Genomic_DNA"/>
</dbReference>